<evidence type="ECO:0000256" key="7">
    <source>
        <dbReference type="SAM" id="MobiDB-lite"/>
    </source>
</evidence>
<sequence length="241" mass="27126">MAIATSDGDGKAKAGSGGQQASTKWGFKMDFRIEYGSELFTNLQDELMELERLSGLRKSYEVQARAVEGVQLVSWSCLQTCSQGQVADSGAVTKDSVDPLGDFRQSMLQMIVEKEIVGVQELRELLQRFLALNSPIYHGIILRAFVRCLSKRTGLLEILQQKEESSFLRPSVLKDKQWQLWAVGRRGLNGPGSSPPICRSRCSDCFPCRPIHVTIQQGQSIPLEYYPEAWRCKCRDKFFIP</sequence>
<evidence type="ECO:0000256" key="1">
    <source>
        <dbReference type="ARBA" id="ARBA00004123"/>
    </source>
</evidence>
<reference evidence="9 10" key="1">
    <citation type="journal article" date="2016" name="Sci. Rep.">
        <title>The Dendrobium catenatum Lindl. genome sequence provides insights into polysaccharide synthase, floral development and adaptive evolution.</title>
        <authorList>
            <person name="Zhang G.Q."/>
            <person name="Xu Q."/>
            <person name="Bian C."/>
            <person name="Tsai W.C."/>
            <person name="Yeh C.M."/>
            <person name="Liu K.W."/>
            <person name="Yoshida K."/>
            <person name="Zhang L.S."/>
            <person name="Chang S.B."/>
            <person name="Chen F."/>
            <person name="Shi Y."/>
            <person name="Su Y.Y."/>
            <person name="Zhang Y.Q."/>
            <person name="Chen L.J."/>
            <person name="Yin Y."/>
            <person name="Lin M."/>
            <person name="Huang H."/>
            <person name="Deng H."/>
            <person name="Wang Z.W."/>
            <person name="Zhu S.L."/>
            <person name="Zhao X."/>
            <person name="Deng C."/>
            <person name="Niu S.C."/>
            <person name="Huang J."/>
            <person name="Wang M."/>
            <person name="Liu G.H."/>
            <person name="Yang H.J."/>
            <person name="Xiao X.J."/>
            <person name="Hsiao Y.Y."/>
            <person name="Wu W.L."/>
            <person name="Chen Y.Y."/>
            <person name="Mitsuda N."/>
            <person name="Ohme-Takagi M."/>
            <person name="Luo Y.B."/>
            <person name="Van de Peer Y."/>
            <person name="Liu Z.J."/>
        </authorList>
    </citation>
    <scope>NUCLEOTIDE SEQUENCE [LARGE SCALE GENOMIC DNA]</scope>
    <source>
        <tissue evidence="9">The whole plant</tissue>
    </source>
</reference>
<feature type="domain" description="OVATE" evidence="8">
    <location>
        <begin position="92"/>
        <end position="151"/>
    </location>
</feature>
<dbReference type="EMBL" id="KZ503360">
    <property type="protein sequence ID" value="PKU65305.1"/>
    <property type="molecule type" value="Genomic_DNA"/>
</dbReference>
<dbReference type="InterPro" id="IPR006458">
    <property type="entry name" value="Ovate_C"/>
</dbReference>
<keyword evidence="4 6" id="KW-0804">Transcription</keyword>
<feature type="region of interest" description="Disordered" evidence="7">
    <location>
        <begin position="1"/>
        <end position="21"/>
    </location>
</feature>
<organism evidence="9 10">
    <name type="scientific">Dendrobium catenatum</name>
    <dbReference type="NCBI Taxonomy" id="906689"/>
    <lineage>
        <taxon>Eukaryota</taxon>
        <taxon>Viridiplantae</taxon>
        <taxon>Streptophyta</taxon>
        <taxon>Embryophyta</taxon>
        <taxon>Tracheophyta</taxon>
        <taxon>Spermatophyta</taxon>
        <taxon>Magnoliopsida</taxon>
        <taxon>Liliopsida</taxon>
        <taxon>Asparagales</taxon>
        <taxon>Orchidaceae</taxon>
        <taxon>Epidendroideae</taxon>
        <taxon>Malaxideae</taxon>
        <taxon>Dendrobiinae</taxon>
        <taxon>Dendrobium</taxon>
    </lineage>
</organism>
<evidence type="ECO:0000256" key="3">
    <source>
        <dbReference type="ARBA" id="ARBA00023015"/>
    </source>
</evidence>
<keyword evidence="10" id="KW-1185">Reference proteome</keyword>
<dbReference type="InterPro" id="IPR038933">
    <property type="entry name" value="Ovate"/>
</dbReference>
<keyword evidence="2 6" id="KW-0678">Repressor</keyword>
<evidence type="ECO:0000256" key="6">
    <source>
        <dbReference type="RuleBase" id="RU367028"/>
    </source>
</evidence>
<keyword evidence="5 6" id="KW-0539">Nucleus</keyword>
<dbReference type="PROSITE" id="PS51754">
    <property type="entry name" value="OVATE"/>
    <property type="match status" value="1"/>
</dbReference>
<name>A0A2I0VPG7_9ASPA</name>
<dbReference type="GO" id="GO:0005634">
    <property type="term" value="C:nucleus"/>
    <property type="evidence" value="ECO:0007669"/>
    <property type="project" value="UniProtKB-SubCell"/>
</dbReference>
<dbReference type="PANTHER" id="PTHR33057">
    <property type="entry name" value="TRANSCRIPTION REPRESSOR OFP7-RELATED"/>
    <property type="match status" value="1"/>
</dbReference>
<keyword evidence="3 6" id="KW-0805">Transcription regulation</keyword>
<reference evidence="9 10" key="2">
    <citation type="journal article" date="2017" name="Nature">
        <title>The Apostasia genome and the evolution of orchids.</title>
        <authorList>
            <person name="Zhang G.Q."/>
            <person name="Liu K.W."/>
            <person name="Li Z."/>
            <person name="Lohaus R."/>
            <person name="Hsiao Y.Y."/>
            <person name="Niu S.C."/>
            <person name="Wang J.Y."/>
            <person name="Lin Y.C."/>
            <person name="Xu Q."/>
            <person name="Chen L.J."/>
            <person name="Yoshida K."/>
            <person name="Fujiwara S."/>
            <person name="Wang Z.W."/>
            <person name="Zhang Y.Q."/>
            <person name="Mitsuda N."/>
            <person name="Wang M."/>
            <person name="Liu G.H."/>
            <person name="Pecoraro L."/>
            <person name="Huang H.X."/>
            <person name="Xiao X.J."/>
            <person name="Lin M."/>
            <person name="Wu X.Y."/>
            <person name="Wu W.L."/>
            <person name="Chen Y.Y."/>
            <person name="Chang S.B."/>
            <person name="Sakamoto S."/>
            <person name="Ohme-Takagi M."/>
            <person name="Yagi M."/>
            <person name="Zeng S.J."/>
            <person name="Shen C.Y."/>
            <person name="Yeh C.M."/>
            <person name="Luo Y.B."/>
            <person name="Tsai W.C."/>
            <person name="Van de Peer Y."/>
            <person name="Liu Z.J."/>
        </authorList>
    </citation>
    <scope>NUCLEOTIDE SEQUENCE [LARGE SCALE GENOMIC DNA]</scope>
    <source>
        <tissue evidence="9">The whole plant</tissue>
    </source>
</reference>
<evidence type="ECO:0000313" key="9">
    <source>
        <dbReference type="EMBL" id="PKU65305.1"/>
    </source>
</evidence>
<evidence type="ECO:0000256" key="4">
    <source>
        <dbReference type="ARBA" id="ARBA00023163"/>
    </source>
</evidence>
<gene>
    <name evidence="9" type="primary">EPFL4</name>
    <name evidence="9" type="ORF">MA16_Dca018613</name>
</gene>
<dbReference type="Pfam" id="PF17181">
    <property type="entry name" value="EPF"/>
    <property type="match status" value="1"/>
</dbReference>
<evidence type="ECO:0000313" key="10">
    <source>
        <dbReference type="Proteomes" id="UP000233837"/>
    </source>
</evidence>
<evidence type="ECO:0000259" key="8">
    <source>
        <dbReference type="PROSITE" id="PS51754"/>
    </source>
</evidence>
<comment type="function">
    <text evidence="6">Transcriptional repressor that regulates multiple aspects of plant growth and development.</text>
</comment>
<accession>A0A2I0VPG7</accession>
<dbReference type="PANTHER" id="PTHR33057:SF70">
    <property type="entry name" value="TRANSCRIPTION REPRESSOR-RELATED"/>
    <property type="match status" value="1"/>
</dbReference>
<dbReference type="Pfam" id="PF04844">
    <property type="entry name" value="Ovate"/>
    <property type="match status" value="1"/>
</dbReference>
<proteinExistence type="predicted"/>
<dbReference type="Proteomes" id="UP000233837">
    <property type="component" value="Unassembled WGS sequence"/>
</dbReference>
<dbReference type="NCBIfam" id="TIGR01568">
    <property type="entry name" value="A_thal_3678"/>
    <property type="match status" value="1"/>
</dbReference>
<dbReference type="GO" id="GO:0045892">
    <property type="term" value="P:negative regulation of DNA-templated transcription"/>
    <property type="evidence" value="ECO:0007669"/>
    <property type="project" value="UniProtKB-UniRule"/>
</dbReference>
<comment type="subcellular location">
    <subcellularLocation>
        <location evidence="1 6">Nucleus</location>
    </subcellularLocation>
</comment>
<dbReference type="AlphaFoldDB" id="A0A2I0VPG7"/>
<evidence type="ECO:0000256" key="2">
    <source>
        <dbReference type="ARBA" id="ARBA00022491"/>
    </source>
</evidence>
<evidence type="ECO:0000256" key="5">
    <source>
        <dbReference type="ARBA" id="ARBA00023242"/>
    </source>
</evidence>
<protein>
    <recommendedName>
        <fullName evidence="6">Transcription repressor</fullName>
    </recommendedName>
    <alternativeName>
        <fullName evidence="6">Ovate family protein</fullName>
    </alternativeName>
</protein>